<proteinExistence type="predicted"/>
<evidence type="ECO:0000256" key="1">
    <source>
        <dbReference type="ARBA" id="ARBA00022723"/>
    </source>
</evidence>
<protein>
    <submittedName>
        <fullName evidence="3">Copper chaperone CopZ</fullName>
    </submittedName>
</protein>
<comment type="caution">
    <text evidence="3">The sequence shown here is derived from an EMBL/GenBank/DDBJ whole genome shotgun (WGS) entry which is preliminary data.</text>
</comment>
<gene>
    <name evidence="3" type="ORF">EV644_107324</name>
</gene>
<accession>A0ABY2BJJ9</accession>
<dbReference type="InterPro" id="IPR000428">
    <property type="entry name" value="Cu-bd"/>
</dbReference>
<dbReference type="RefSeq" id="WP_132190522.1">
    <property type="nucleotide sequence ID" value="NZ_SLWM01000007.1"/>
</dbReference>
<dbReference type="Gene3D" id="3.30.70.100">
    <property type="match status" value="1"/>
</dbReference>
<dbReference type="PROSITE" id="PS50846">
    <property type="entry name" value="HMA_2"/>
    <property type="match status" value="1"/>
</dbReference>
<keyword evidence="1" id="KW-0479">Metal-binding</keyword>
<dbReference type="SUPFAM" id="SSF55008">
    <property type="entry name" value="HMA, heavy metal-associated domain"/>
    <property type="match status" value="1"/>
</dbReference>
<dbReference type="InterPro" id="IPR006121">
    <property type="entry name" value="HMA_dom"/>
</dbReference>
<evidence type="ECO:0000313" key="3">
    <source>
        <dbReference type="EMBL" id="TCO21999.1"/>
    </source>
</evidence>
<keyword evidence="4" id="KW-1185">Reference proteome</keyword>
<feature type="domain" description="HMA" evidence="2">
    <location>
        <begin position="2"/>
        <end position="67"/>
    </location>
</feature>
<dbReference type="InterPro" id="IPR017969">
    <property type="entry name" value="Heavy-metal-associated_CS"/>
</dbReference>
<dbReference type="Proteomes" id="UP000295818">
    <property type="component" value="Unassembled WGS sequence"/>
</dbReference>
<name>A0ABY2BJJ9_9ACTN</name>
<evidence type="ECO:0000259" key="2">
    <source>
        <dbReference type="PROSITE" id="PS50846"/>
    </source>
</evidence>
<dbReference type="PRINTS" id="PR00944">
    <property type="entry name" value="CUEXPORT"/>
</dbReference>
<dbReference type="CDD" id="cd00371">
    <property type="entry name" value="HMA"/>
    <property type="match status" value="1"/>
</dbReference>
<organism evidence="3 4">
    <name type="scientific">Kribbella orskensis</name>
    <dbReference type="NCBI Taxonomy" id="2512216"/>
    <lineage>
        <taxon>Bacteria</taxon>
        <taxon>Bacillati</taxon>
        <taxon>Actinomycetota</taxon>
        <taxon>Actinomycetes</taxon>
        <taxon>Propionibacteriales</taxon>
        <taxon>Kribbellaceae</taxon>
        <taxon>Kribbella</taxon>
    </lineage>
</organism>
<reference evidence="3 4" key="1">
    <citation type="journal article" date="2015" name="Stand. Genomic Sci.">
        <title>Genomic Encyclopedia of Bacterial and Archaeal Type Strains, Phase III: the genomes of soil and plant-associated and newly described type strains.</title>
        <authorList>
            <person name="Whitman W.B."/>
            <person name="Woyke T."/>
            <person name="Klenk H.P."/>
            <person name="Zhou Y."/>
            <person name="Lilburn T.G."/>
            <person name="Beck B.J."/>
            <person name="De Vos P."/>
            <person name="Vandamme P."/>
            <person name="Eisen J.A."/>
            <person name="Garrity G."/>
            <person name="Hugenholtz P."/>
            <person name="Kyrpides N.C."/>
        </authorList>
    </citation>
    <scope>NUCLEOTIDE SEQUENCE [LARGE SCALE GENOMIC DNA]</scope>
    <source>
        <strain evidence="3 4">VKM Ac-2538</strain>
    </source>
</reference>
<sequence>MNTQTFRVLGMTCVHCVDFVSAELERLPGITSVEVDLPAGSVTLTSTHHLTATQIRSAVEEAGYDLPAPTD</sequence>
<dbReference type="InterPro" id="IPR036163">
    <property type="entry name" value="HMA_dom_sf"/>
</dbReference>
<dbReference type="Pfam" id="PF00403">
    <property type="entry name" value="HMA"/>
    <property type="match status" value="1"/>
</dbReference>
<dbReference type="EMBL" id="SLWM01000007">
    <property type="protein sequence ID" value="TCO21999.1"/>
    <property type="molecule type" value="Genomic_DNA"/>
</dbReference>
<dbReference type="PROSITE" id="PS01047">
    <property type="entry name" value="HMA_1"/>
    <property type="match status" value="1"/>
</dbReference>
<evidence type="ECO:0000313" key="4">
    <source>
        <dbReference type="Proteomes" id="UP000295818"/>
    </source>
</evidence>